<keyword evidence="1" id="KW-0472">Membrane</keyword>
<evidence type="ECO:0000256" key="1">
    <source>
        <dbReference type="SAM" id="Phobius"/>
    </source>
</evidence>
<proteinExistence type="predicted"/>
<evidence type="ECO:0000313" key="2">
    <source>
        <dbReference type="EMBL" id="QAY72469.1"/>
    </source>
</evidence>
<keyword evidence="1" id="KW-1133">Transmembrane helix</keyword>
<organism evidence="2 3">
    <name type="scientific">Agromyces protaetiae</name>
    <dbReference type="NCBI Taxonomy" id="2509455"/>
    <lineage>
        <taxon>Bacteria</taxon>
        <taxon>Bacillati</taxon>
        <taxon>Actinomycetota</taxon>
        <taxon>Actinomycetes</taxon>
        <taxon>Micrococcales</taxon>
        <taxon>Microbacteriaceae</taxon>
        <taxon>Agromyces</taxon>
    </lineage>
</organism>
<dbReference type="AlphaFoldDB" id="A0A4P6FDN0"/>
<dbReference type="EMBL" id="CP035491">
    <property type="protein sequence ID" value="QAY72469.1"/>
    <property type="molecule type" value="Genomic_DNA"/>
</dbReference>
<keyword evidence="3" id="KW-1185">Reference proteome</keyword>
<accession>A0A4P6FDN0</accession>
<keyword evidence="1" id="KW-0812">Transmembrane</keyword>
<dbReference type="OrthoDB" id="5117428at2"/>
<evidence type="ECO:0000313" key="3">
    <source>
        <dbReference type="Proteomes" id="UP000291259"/>
    </source>
</evidence>
<reference evidence="2 3" key="1">
    <citation type="submission" date="2019-01" db="EMBL/GenBank/DDBJ databases">
        <title>Genome sequencing of strain FW100M-8.</title>
        <authorList>
            <person name="Heo J."/>
            <person name="Kim S.-J."/>
            <person name="Kim J.-S."/>
            <person name="Hong S.-B."/>
            <person name="Kwon S.-W."/>
        </authorList>
    </citation>
    <scope>NUCLEOTIDE SEQUENCE [LARGE SCALE GENOMIC DNA]</scope>
    <source>
        <strain evidence="2 3">FW100M-8</strain>
    </source>
</reference>
<feature type="transmembrane region" description="Helical" evidence="1">
    <location>
        <begin position="48"/>
        <end position="70"/>
    </location>
</feature>
<name>A0A4P6FDN0_9MICO</name>
<dbReference type="KEGG" id="agf:ET445_03055"/>
<sequence length="237" mass="24723">MPIPSRTRQVVLISAVAALATLVIGVLLAASSQVEHVVERLPRVSTPAAALGFLAACAIGAVVVGARRAAALASGRSRRAALERAFSGDVVCGVRHPALTSALGDLGESGRLASRFSAVADQSGVTFWRGGSRPQRAASFAWREVRTIRSDSMIAGTREVPVLVLRVRRDGSSIELPIIIGAERAGAFAVVDAPFFATLRSWKALHRAALAAEGLELPPLTAPIQIITPEQALAARG</sequence>
<gene>
    <name evidence="2" type="ORF">ET445_03055</name>
</gene>
<protein>
    <submittedName>
        <fullName evidence="2">Uncharacterized protein</fullName>
    </submittedName>
</protein>
<dbReference type="RefSeq" id="WP_129188722.1">
    <property type="nucleotide sequence ID" value="NZ_CP035491.1"/>
</dbReference>
<dbReference type="Proteomes" id="UP000291259">
    <property type="component" value="Chromosome"/>
</dbReference>